<dbReference type="GO" id="GO:0005886">
    <property type="term" value="C:plasma membrane"/>
    <property type="evidence" value="ECO:0007669"/>
    <property type="project" value="UniProtKB-SubCell"/>
</dbReference>
<comment type="subcellular location">
    <subcellularLocation>
        <location evidence="8">Cell membrane</location>
    </subcellularLocation>
</comment>
<gene>
    <name evidence="10" type="ORF">EI427_01985</name>
</gene>
<dbReference type="PANTHER" id="PTHR42755">
    <property type="entry name" value="3-DEOXY-MANNO-OCTULOSONATE CYTIDYLYLTRANSFERASE"/>
    <property type="match status" value="1"/>
</dbReference>
<dbReference type="EMBL" id="CP034562">
    <property type="protein sequence ID" value="AZQ61029.1"/>
    <property type="molecule type" value="Genomic_DNA"/>
</dbReference>
<dbReference type="GO" id="GO:0009245">
    <property type="term" value="P:lipid A biosynthetic process"/>
    <property type="evidence" value="ECO:0007669"/>
    <property type="project" value="TreeGrafter"/>
</dbReference>
<organism evidence="10 11">
    <name type="scientific">Flammeovirga pectinis</name>
    <dbReference type="NCBI Taxonomy" id="2494373"/>
    <lineage>
        <taxon>Bacteria</taxon>
        <taxon>Pseudomonadati</taxon>
        <taxon>Bacteroidota</taxon>
        <taxon>Cytophagia</taxon>
        <taxon>Cytophagales</taxon>
        <taxon>Flammeovirgaceae</taxon>
        <taxon>Flammeovirga</taxon>
    </lineage>
</organism>
<dbReference type="EC" id="2.4.99.12" evidence="2 8"/>
<name>A0A3Q9FNF9_9BACT</name>
<evidence type="ECO:0000259" key="9">
    <source>
        <dbReference type="Pfam" id="PF04413"/>
    </source>
</evidence>
<dbReference type="UniPathway" id="UPA00958"/>
<dbReference type="Gene3D" id="3.40.50.11720">
    <property type="entry name" value="3-Deoxy-D-manno-octulosonic-acid transferase, N-terminal domain"/>
    <property type="match status" value="1"/>
</dbReference>
<proteinExistence type="inferred from homology"/>
<evidence type="ECO:0000256" key="7">
    <source>
        <dbReference type="PIRSR" id="PIRSR639901-1"/>
    </source>
</evidence>
<dbReference type="Pfam" id="PF04413">
    <property type="entry name" value="Glycos_transf_N"/>
    <property type="match status" value="1"/>
</dbReference>
<keyword evidence="8" id="KW-0448">Lipopolysaccharide biosynthesis</keyword>
<dbReference type="PANTHER" id="PTHR42755:SF1">
    <property type="entry name" value="3-DEOXY-D-MANNO-OCTULOSONIC ACID TRANSFERASE, MITOCHONDRIAL-RELATED"/>
    <property type="match status" value="1"/>
</dbReference>
<evidence type="ECO:0000256" key="8">
    <source>
        <dbReference type="RuleBase" id="RU365103"/>
    </source>
</evidence>
<comment type="similarity">
    <text evidence="8">Belongs to the glycosyltransferase group 1 family.</text>
</comment>
<evidence type="ECO:0000313" key="10">
    <source>
        <dbReference type="EMBL" id="AZQ61029.1"/>
    </source>
</evidence>
<feature type="active site" description="Proton acceptor" evidence="7">
    <location>
        <position position="63"/>
    </location>
</feature>
<keyword evidence="4 8" id="KW-0808">Transferase</keyword>
<comment type="pathway">
    <text evidence="1 8">Bacterial outer membrane biogenesis; LPS core biosynthesis.</text>
</comment>
<comment type="function">
    <text evidence="8">Involved in lipopolysaccharide (LPS) biosynthesis. Catalyzes the transfer of 3-deoxy-D-manno-octulosonate (Kdo) residue(s) from CMP-Kdo to lipid IV(A), the tetraacyldisaccharide-1,4'-bisphosphate precursor of lipid A.</text>
</comment>
<accession>A0A3Q9FNF9</accession>
<dbReference type="KEGG" id="fll:EI427_01985"/>
<evidence type="ECO:0000256" key="1">
    <source>
        <dbReference type="ARBA" id="ARBA00004713"/>
    </source>
</evidence>
<dbReference type="RefSeq" id="WP_126611054.1">
    <property type="nucleotide sequence ID" value="NZ_CP034562.1"/>
</dbReference>
<reference evidence="10 11" key="1">
    <citation type="submission" date="2018-12" db="EMBL/GenBank/DDBJ databases">
        <title>Flammeovirga pectinis sp. nov., isolated from the gut of the Korean scallop, Patinopecten yessoensis.</title>
        <authorList>
            <person name="Bae J.-W."/>
            <person name="Jeong Y.-S."/>
            <person name="Kang W."/>
        </authorList>
    </citation>
    <scope>NUCLEOTIDE SEQUENCE [LARGE SCALE GENOMIC DNA]</scope>
    <source>
        <strain evidence="10 11">L12M1</strain>
    </source>
</reference>
<feature type="domain" description="3-deoxy-D-manno-octulosonic-acid transferase N-terminal" evidence="9">
    <location>
        <begin position="48"/>
        <end position="209"/>
    </location>
</feature>
<keyword evidence="11" id="KW-1185">Reference proteome</keyword>
<dbReference type="InterPro" id="IPR039901">
    <property type="entry name" value="Kdotransferase"/>
</dbReference>
<evidence type="ECO:0000256" key="6">
    <source>
        <dbReference type="ARBA" id="ARBA00049183"/>
    </source>
</evidence>
<dbReference type="InterPro" id="IPR007507">
    <property type="entry name" value="Glycos_transf_N"/>
</dbReference>
<sequence>MIQEKIYNIGTYMFSGAMKFASLLNPKAKLFVDGRHQLLSKIQTDFKNNNQEIAWFHCASLGEFEQGRPVIEAFKVQFPAYKIVLTFFSPSGYTVQNNYEHADYIYYLPLDTKSNAELFVKTINPQIAFFVKYEFWHNYLVALKTIGAKIISFSTIFRANQAFFKSNGGFQQNMLKQFDYFFTQDKNSFDLLSSININNKIIAGDTRFDRVAQICASPKQIPIAQKFSEKATVLVVGSSWPRDISALSLVASNLPELKIIVAPHEISDKKIDFITSTFSTRNSIRFSEATEQNIADKNLLIIDNVGMLSSLYQFADFAYVGGAFGEGLHNILEPATFGIPVVIGKEYSKFIEAVQLVEREGTFSIKDASSCLSIIKKLFDNTNFRNKTGNITKEFVRENLGSTDKILSYCKELL</sequence>
<keyword evidence="8" id="KW-0472">Membrane</keyword>
<comment type="catalytic activity">
    <reaction evidence="6 8">
        <text>lipid IVA (E. coli) + CMP-3-deoxy-beta-D-manno-octulosonate = alpha-Kdo-(2-&gt;6)-lipid IVA (E. coli) + CMP + H(+)</text>
        <dbReference type="Rhea" id="RHEA:28066"/>
        <dbReference type="ChEBI" id="CHEBI:15378"/>
        <dbReference type="ChEBI" id="CHEBI:58603"/>
        <dbReference type="ChEBI" id="CHEBI:60364"/>
        <dbReference type="ChEBI" id="CHEBI:60377"/>
        <dbReference type="ChEBI" id="CHEBI:85987"/>
        <dbReference type="EC" id="2.4.99.12"/>
    </reaction>
</comment>
<dbReference type="OrthoDB" id="9789797at2"/>
<evidence type="ECO:0000256" key="3">
    <source>
        <dbReference type="ARBA" id="ARBA00019077"/>
    </source>
</evidence>
<dbReference type="InterPro" id="IPR038107">
    <property type="entry name" value="Glycos_transf_N_sf"/>
</dbReference>
<dbReference type="GO" id="GO:0009244">
    <property type="term" value="P:lipopolysaccharide core region biosynthetic process"/>
    <property type="evidence" value="ECO:0007669"/>
    <property type="project" value="UniProtKB-UniRule"/>
</dbReference>
<dbReference type="Gene3D" id="3.40.50.2000">
    <property type="entry name" value="Glycogen Phosphorylase B"/>
    <property type="match status" value="1"/>
</dbReference>
<evidence type="ECO:0000256" key="2">
    <source>
        <dbReference type="ARBA" id="ARBA00012621"/>
    </source>
</evidence>
<dbReference type="SUPFAM" id="SSF53756">
    <property type="entry name" value="UDP-Glycosyltransferase/glycogen phosphorylase"/>
    <property type="match status" value="1"/>
</dbReference>
<protein>
    <recommendedName>
        <fullName evidence="3 8">3-deoxy-D-manno-octulosonic acid transferase</fullName>
        <shortName evidence="8">Kdo transferase</shortName>
        <ecNumber evidence="2 8">2.4.99.12</ecNumber>
    </recommendedName>
    <alternativeName>
        <fullName evidence="5 8">Lipid IV(A) 3-deoxy-D-manno-octulosonic acid transferase</fullName>
    </alternativeName>
</protein>
<evidence type="ECO:0000256" key="4">
    <source>
        <dbReference type="ARBA" id="ARBA00022679"/>
    </source>
</evidence>
<keyword evidence="8" id="KW-1003">Cell membrane</keyword>
<dbReference type="AlphaFoldDB" id="A0A3Q9FNF9"/>
<evidence type="ECO:0000256" key="5">
    <source>
        <dbReference type="ARBA" id="ARBA00031445"/>
    </source>
</evidence>
<dbReference type="GO" id="GO:0043842">
    <property type="term" value="F:Kdo transferase activity"/>
    <property type="evidence" value="ECO:0007669"/>
    <property type="project" value="UniProtKB-EC"/>
</dbReference>
<dbReference type="Proteomes" id="UP000267268">
    <property type="component" value="Chromosome 1"/>
</dbReference>
<evidence type="ECO:0000313" key="11">
    <source>
        <dbReference type="Proteomes" id="UP000267268"/>
    </source>
</evidence>